<feature type="non-terminal residue" evidence="2">
    <location>
        <position position="1"/>
    </location>
</feature>
<protein>
    <submittedName>
        <fullName evidence="2">Uncharacterized protein</fullName>
    </submittedName>
</protein>
<dbReference type="HOGENOM" id="CLU_190350_0_0_1"/>
<dbReference type="EMBL" id="KN837114">
    <property type="protein sequence ID" value="KIJ44887.1"/>
    <property type="molecule type" value="Genomic_DNA"/>
</dbReference>
<evidence type="ECO:0000256" key="1">
    <source>
        <dbReference type="SAM" id="MobiDB-lite"/>
    </source>
</evidence>
<keyword evidence="3" id="KW-1185">Reference proteome</keyword>
<sequence length="69" mass="8322">WSFNSSAAEQTNSWIVGFKAMTRLMRKDRFNFILDEMVLRKNAYRRRELERQGHSPYSIPRQSLLDPQF</sequence>
<organism evidence="2 3">
    <name type="scientific">Sphaerobolus stellatus (strain SS14)</name>
    <dbReference type="NCBI Taxonomy" id="990650"/>
    <lineage>
        <taxon>Eukaryota</taxon>
        <taxon>Fungi</taxon>
        <taxon>Dikarya</taxon>
        <taxon>Basidiomycota</taxon>
        <taxon>Agaricomycotina</taxon>
        <taxon>Agaricomycetes</taxon>
        <taxon>Phallomycetidae</taxon>
        <taxon>Geastrales</taxon>
        <taxon>Sphaerobolaceae</taxon>
        <taxon>Sphaerobolus</taxon>
    </lineage>
</organism>
<dbReference type="Proteomes" id="UP000054279">
    <property type="component" value="Unassembled WGS sequence"/>
</dbReference>
<dbReference type="AlphaFoldDB" id="A0A0C9VR88"/>
<name>A0A0C9VR88_SPHS4</name>
<gene>
    <name evidence="2" type="ORF">M422DRAFT_167496</name>
</gene>
<accession>A0A0C9VR88</accession>
<reference evidence="2 3" key="1">
    <citation type="submission" date="2014-06" db="EMBL/GenBank/DDBJ databases">
        <title>Evolutionary Origins and Diversification of the Mycorrhizal Mutualists.</title>
        <authorList>
            <consortium name="DOE Joint Genome Institute"/>
            <consortium name="Mycorrhizal Genomics Consortium"/>
            <person name="Kohler A."/>
            <person name="Kuo A."/>
            <person name="Nagy L.G."/>
            <person name="Floudas D."/>
            <person name="Copeland A."/>
            <person name="Barry K.W."/>
            <person name="Cichocki N."/>
            <person name="Veneault-Fourrey C."/>
            <person name="LaButti K."/>
            <person name="Lindquist E.A."/>
            <person name="Lipzen A."/>
            <person name="Lundell T."/>
            <person name="Morin E."/>
            <person name="Murat C."/>
            <person name="Riley R."/>
            <person name="Ohm R."/>
            <person name="Sun H."/>
            <person name="Tunlid A."/>
            <person name="Henrissat B."/>
            <person name="Grigoriev I.V."/>
            <person name="Hibbett D.S."/>
            <person name="Martin F."/>
        </authorList>
    </citation>
    <scope>NUCLEOTIDE SEQUENCE [LARGE SCALE GENOMIC DNA]</scope>
    <source>
        <strain evidence="2 3">SS14</strain>
    </source>
</reference>
<proteinExistence type="predicted"/>
<evidence type="ECO:0000313" key="2">
    <source>
        <dbReference type="EMBL" id="KIJ44887.1"/>
    </source>
</evidence>
<evidence type="ECO:0000313" key="3">
    <source>
        <dbReference type="Proteomes" id="UP000054279"/>
    </source>
</evidence>
<feature type="region of interest" description="Disordered" evidence="1">
    <location>
        <begin position="49"/>
        <end position="69"/>
    </location>
</feature>
<dbReference type="OrthoDB" id="2501483at2759"/>